<sequence>MSNSNLIFSAGLAWHGDVVHDEQACKVLKAALAAGVIVQNKDADKVVVCIKSGVVHMKAFTIDRSPEGGYPRRCSYTTRS</sequence>
<evidence type="ECO:0000313" key="1">
    <source>
        <dbReference type="EMBL" id="OCL10128.1"/>
    </source>
</evidence>
<accession>A0A8E2JUN1</accession>
<dbReference type="Proteomes" id="UP000250140">
    <property type="component" value="Unassembled WGS sequence"/>
</dbReference>
<evidence type="ECO:0000313" key="2">
    <source>
        <dbReference type="Proteomes" id="UP000250140"/>
    </source>
</evidence>
<reference evidence="1 2" key="1">
    <citation type="journal article" date="2016" name="Nat. Commun.">
        <title>Ectomycorrhizal ecology is imprinted in the genome of the dominant symbiotic fungus Cenococcum geophilum.</title>
        <authorList>
            <consortium name="DOE Joint Genome Institute"/>
            <person name="Peter M."/>
            <person name="Kohler A."/>
            <person name="Ohm R.A."/>
            <person name="Kuo A."/>
            <person name="Krutzmann J."/>
            <person name="Morin E."/>
            <person name="Arend M."/>
            <person name="Barry K.W."/>
            <person name="Binder M."/>
            <person name="Choi C."/>
            <person name="Clum A."/>
            <person name="Copeland A."/>
            <person name="Grisel N."/>
            <person name="Haridas S."/>
            <person name="Kipfer T."/>
            <person name="LaButti K."/>
            <person name="Lindquist E."/>
            <person name="Lipzen A."/>
            <person name="Maire R."/>
            <person name="Meier B."/>
            <person name="Mihaltcheva S."/>
            <person name="Molinier V."/>
            <person name="Murat C."/>
            <person name="Poggeler S."/>
            <person name="Quandt C.A."/>
            <person name="Sperisen C."/>
            <person name="Tritt A."/>
            <person name="Tisserant E."/>
            <person name="Crous P.W."/>
            <person name="Henrissat B."/>
            <person name="Nehls U."/>
            <person name="Egli S."/>
            <person name="Spatafora J.W."/>
            <person name="Grigoriev I.V."/>
            <person name="Martin F.M."/>
        </authorList>
    </citation>
    <scope>NUCLEOTIDE SEQUENCE [LARGE SCALE GENOMIC DNA]</scope>
    <source>
        <strain evidence="1 2">CBS 207.34</strain>
    </source>
</reference>
<dbReference type="OrthoDB" id="37537at2759"/>
<name>A0A8E2JUN1_9PEZI</name>
<proteinExistence type="predicted"/>
<gene>
    <name evidence="1" type="ORF">AOQ84DRAFT_375197</name>
</gene>
<dbReference type="AlphaFoldDB" id="A0A8E2JUN1"/>
<protein>
    <submittedName>
        <fullName evidence="1">Uncharacterized protein</fullName>
    </submittedName>
</protein>
<organism evidence="1 2">
    <name type="scientific">Glonium stellatum</name>
    <dbReference type="NCBI Taxonomy" id="574774"/>
    <lineage>
        <taxon>Eukaryota</taxon>
        <taxon>Fungi</taxon>
        <taxon>Dikarya</taxon>
        <taxon>Ascomycota</taxon>
        <taxon>Pezizomycotina</taxon>
        <taxon>Dothideomycetes</taxon>
        <taxon>Pleosporomycetidae</taxon>
        <taxon>Gloniales</taxon>
        <taxon>Gloniaceae</taxon>
        <taxon>Glonium</taxon>
    </lineage>
</organism>
<dbReference type="EMBL" id="KV749304">
    <property type="protein sequence ID" value="OCL10128.1"/>
    <property type="molecule type" value="Genomic_DNA"/>
</dbReference>
<keyword evidence="2" id="KW-1185">Reference proteome</keyword>